<protein>
    <submittedName>
        <fullName evidence="1">Uncharacterized protein</fullName>
    </submittedName>
</protein>
<organism evidence="1 2">
    <name type="scientific">Synechococcus phage S-T4</name>
    <dbReference type="NCBI Taxonomy" id="2268578"/>
    <lineage>
        <taxon>Viruses</taxon>
        <taxon>Duplodnaviria</taxon>
        <taxon>Heunggongvirae</taxon>
        <taxon>Uroviricota</taxon>
        <taxon>Caudoviricetes</taxon>
        <taxon>Pantevenvirales</taxon>
        <taxon>Kyanoviridae</taxon>
        <taxon>Tamkungvirus</taxon>
        <taxon>Tamkungvirus ST4</taxon>
    </lineage>
</organism>
<evidence type="ECO:0000313" key="1">
    <source>
        <dbReference type="EMBL" id="AXQ70439.1"/>
    </source>
</evidence>
<dbReference type="GeneID" id="55001820"/>
<evidence type="ECO:0000313" key="2">
    <source>
        <dbReference type="Proteomes" id="UP000257648"/>
    </source>
</evidence>
<dbReference type="EMBL" id="MH412654">
    <property type="protein sequence ID" value="AXQ70439.1"/>
    <property type="molecule type" value="Genomic_DNA"/>
</dbReference>
<dbReference type="Proteomes" id="UP000257648">
    <property type="component" value="Segment"/>
</dbReference>
<dbReference type="RefSeq" id="YP_009810798.1">
    <property type="nucleotide sequence ID" value="NC_048049.1"/>
</dbReference>
<dbReference type="KEGG" id="vg:55001820"/>
<sequence>MSAADYSKYLQFELTSADGSKTIDISAGIGGDFMFYEDIFSPVVTAKVLVMDAGKNSINGKKYNEALYAGLPIVGGETAKIQIRNQSNQILDLQSMICFKPGDLNTKDNVEVFTLSFISKEYFNNENHRIARKLKEKPTHEHVQDILNTEFKTKKQLSYDPATSNFSYQGNNRKPFTVIMHMAVKTVGDKPEQSSGYVFYETRRGYNFRSLDKLSAQPPGKPYLLSGQMQSQYDPQGVDVDRKILRYQELQSNNLIQKSQYGAFSAKRYTFNAFNASIEDGKTDFDWEKATDIDLLGKDRYQPPEGLFDNATRFYVALQDNQSLTDTDKLNVDFSDSIAQSPFRYNALFTQVLNITVPSNFDLHAGDVIAVEIPKVGCNYEVDENLSGKYLIKEVCHHITESRSYSHLKLIRDTRGRKSN</sequence>
<name>A0A385EHM7_9CAUD</name>
<keyword evidence="2" id="KW-1185">Reference proteome</keyword>
<reference evidence="2" key="1">
    <citation type="submission" date="2018-05" db="EMBL/GenBank/DDBJ databases">
        <authorList>
            <person name="You S."/>
        </authorList>
    </citation>
    <scope>NUCLEOTIDE SEQUENCE [LARGE SCALE GENOMIC DNA]</scope>
</reference>
<proteinExistence type="predicted"/>
<accession>A0A385EHM7</accession>